<dbReference type="STRING" id="268407.PWYN_16780"/>
<dbReference type="InterPro" id="IPR043519">
    <property type="entry name" value="NT_sf"/>
</dbReference>
<dbReference type="RefSeq" id="WP_036654193.1">
    <property type="nucleotide sequence ID" value="NZ_JQCR01000003.1"/>
</dbReference>
<reference evidence="1 2" key="1">
    <citation type="submission" date="2014-08" db="EMBL/GenBank/DDBJ databases">
        <authorList>
            <person name="den Bakker H.C."/>
        </authorList>
    </citation>
    <scope>NUCLEOTIDE SEQUENCE [LARGE SCALE GENOMIC DNA]</scope>
    <source>
        <strain evidence="1 2">DSM 18334</strain>
    </source>
</reference>
<proteinExistence type="predicted"/>
<protein>
    <submittedName>
        <fullName evidence="1">Uncharacterized protein</fullName>
    </submittedName>
</protein>
<dbReference type="SUPFAM" id="SSF81301">
    <property type="entry name" value="Nucleotidyltransferase"/>
    <property type="match status" value="1"/>
</dbReference>
<accession>A0A098M338</accession>
<dbReference type="eggNOG" id="ENOG502Z8A6">
    <property type="taxonomic scope" value="Bacteria"/>
</dbReference>
<dbReference type="AlphaFoldDB" id="A0A098M338"/>
<dbReference type="OrthoDB" id="383876at2"/>
<sequence>MRRQELLLLRLDEIGIALEVRREALLLLGLGSVGVETHRLDEYSDLDFFLIVATGAKDKFINQLDWLEDACPLTYSFKNTKDGYKVMFEDGIYGEFAVFEESELKGISFSGGRVVWKASNYEWNTEFESTVDFPKLKAESVDYVVNEALTNIYVGLGRFARGEKLSATRFIESYPVNGILSVLHLLEPEVDCYPDKFSNERRVEQRFPEFSKRMGSLMQGYDSVPYSALELLSYLEEFYPVNERMSAEIRRLAHELI</sequence>
<keyword evidence="2" id="KW-1185">Reference proteome</keyword>
<gene>
    <name evidence="1" type="ORF">PWYN_16780</name>
</gene>
<comment type="caution">
    <text evidence="1">The sequence shown here is derived from an EMBL/GenBank/DDBJ whole genome shotgun (WGS) entry which is preliminary data.</text>
</comment>
<name>A0A098M338_9BACL</name>
<dbReference type="Gene3D" id="3.30.460.10">
    <property type="entry name" value="Beta Polymerase, domain 2"/>
    <property type="match status" value="1"/>
</dbReference>
<reference evidence="1 2" key="2">
    <citation type="submission" date="2014-10" db="EMBL/GenBank/DDBJ databases">
        <title>Comparative genomics of the Paenibacillus odorifer group.</title>
        <authorList>
            <person name="Tsai Y.-C."/>
            <person name="Martin N."/>
            <person name="Korlach J."/>
            <person name="Wiedmann M."/>
        </authorList>
    </citation>
    <scope>NUCLEOTIDE SEQUENCE [LARGE SCALE GENOMIC DNA]</scope>
    <source>
        <strain evidence="1 2">DSM 18334</strain>
    </source>
</reference>
<evidence type="ECO:0000313" key="1">
    <source>
        <dbReference type="EMBL" id="KGE16398.1"/>
    </source>
</evidence>
<evidence type="ECO:0000313" key="2">
    <source>
        <dbReference type="Proteomes" id="UP000029734"/>
    </source>
</evidence>
<dbReference type="Proteomes" id="UP000029734">
    <property type="component" value="Unassembled WGS sequence"/>
</dbReference>
<organism evidence="1 2">
    <name type="scientific">Paenibacillus wynnii</name>
    <dbReference type="NCBI Taxonomy" id="268407"/>
    <lineage>
        <taxon>Bacteria</taxon>
        <taxon>Bacillati</taxon>
        <taxon>Bacillota</taxon>
        <taxon>Bacilli</taxon>
        <taxon>Bacillales</taxon>
        <taxon>Paenibacillaceae</taxon>
        <taxon>Paenibacillus</taxon>
    </lineage>
</organism>
<dbReference type="EMBL" id="JQCR01000003">
    <property type="protein sequence ID" value="KGE16398.1"/>
    <property type="molecule type" value="Genomic_DNA"/>
</dbReference>